<keyword evidence="3 7" id="KW-0347">Helicase</keyword>
<evidence type="ECO:0000313" key="7">
    <source>
        <dbReference type="EMBL" id="STO15667.1"/>
    </source>
</evidence>
<evidence type="ECO:0000256" key="1">
    <source>
        <dbReference type="ARBA" id="ARBA00022722"/>
    </source>
</evidence>
<evidence type="ECO:0000259" key="6">
    <source>
        <dbReference type="Pfam" id="PF12705"/>
    </source>
</evidence>
<keyword evidence="5" id="KW-0234">DNA repair</keyword>
<keyword evidence="1" id="KW-0540">Nuclease</keyword>
<dbReference type="Pfam" id="PF12705">
    <property type="entry name" value="PDDEXK_1"/>
    <property type="match status" value="1"/>
</dbReference>
<dbReference type="AlphaFoldDB" id="A0A8G2M6A8"/>
<gene>
    <name evidence="7" type="ORF">NCTC11819_00209</name>
</gene>
<protein>
    <submittedName>
        <fullName evidence="7">Inactivated superfamily I helicase</fullName>
    </submittedName>
</protein>
<evidence type="ECO:0000256" key="4">
    <source>
        <dbReference type="ARBA" id="ARBA00022839"/>
    </source>
</evidence>
<name>A0A8G2M6A8_9ACTO</name>
<evidence type="ECO:0000256" key="3">
    <source>
        <dbReference type="ARBA" id="ARBA00022806"/>
    </source>
</evidence>
<organism evidence="7 8">
    <name type="scientific">Mobiluncus mulieris</name>
    <dbReference type="NCBI Taxonomy" id="2052"/>
    <lineage>
        <taxon>Bacteria</taxon>
        <taxon>Bacillati</taxon>
        <taxon>Actinomycetota</taxon>
        <taxon>Actinomycetes</taxon>
        <taxon>Actinomycetales</taxon>
        <taxon>Actinomycetaceae</taxon>
        <taxon>Mobiluncus</taxon>
    </lineage>
</organism>
<keyword evidence="2" id="KW-0227">DNA damage</keyword>
<dbReference type="GO" id="GO:0004527">
    <property type="term" value="F:exonuclease activity"/>
    <property type="evidence" value="ECO:0007669"/>
    <property type="project" value="UniProtKB-KW"/>
</dbReference>
<keyword evidence="4" id="KW-0378">Hydrolase</keyword>
<dbReference type="Gene3D" id="3.90.320.10">
    <property type="match status" value="1"/>
</dbReference>
<dbReference type="GO" id="GO:0006281">
    <property type="term" value="P:DNA repair"/>
    <property type="evidence" value="ECO:0007669"/>
    <property type="project" value="UniProtKB-KW"/>
</dbReference>
<proteinExistence type="predicted"/>
<evidence type="ECO:0000256" key="5">
    <source>
        <dbReference type="ARBA" id="ARBA00023204"/>
    </source>
</evidence>
<feature type="domain" description="PD-(D/E)XK endonuclease-like" evidence="6">
    <location>
        <begin position="916"/>
        <end position="1116"/>
    </location>
</feature>
<sequence>MVFVATMRNYLGVTKGNFGVQPSCTVLGMNDRAEVLNAAELLLAAALGGEIQQFRPVLEGVARGEHVVVSGLPASGKTTLLAVLLNCWEESLALTGSGAQAKALARRAFDLRLDNAVVGDSRSFASAVWGFFNEMRRAADCSEVRLLSDAEVLAWMDPWLESNVPGGFAAAVGTQGFRQNLLDGLYRVRCVEKQRTLGALHPWVRGILGKLRQQVKTSQSQGGKNPWELDAGSLYEEYLQALEAGKHVAQPSLVLLDDWQNANGLMQEIVCQWAATGTQVVAVGLADLSCNEYRGGEPQALQQLAQRLQANLSGRKVRQKMLTETYANDRLESFWRDTVNTFGVSTTLDLWKPLGEAHPVSQEKPSAEDGLSGVHLIEAANDARQYRFIGRFLQEVHLFSDPSVPYSQMAVLVNSKAVGHSVCQQLKSLGVPASLSEATSQINEGRFSAWLLRLLKLACAKTWDFTDFLITDFLQSEFFGWGSARLRQLDDALKDLAYPMPRQSDFSQAADFESAISAWEMNTNKLGILPWVKEFWEDLLASRPFHNQDLETVFALGDAKRLAELYEVLIKVQDLWQKDSGNVQMMLWVLWDGLGRGEELRELTFTSELDSIVRDQLNLELDLVMDLFKAADWYEQRYPGGDAAVFAKKMLDRSLPTVSVAPHHQSTDAVTITTPIGAASRHWKVVAVAGLNDGAWPSRSWPGDLLGTSMFDLSRDDTGTDCANLEVIKAGFQWSFHADLRRFLAAITRATETLVLGTTTGDFESPSPLVLRLADNPAIVVHKDVVGFTPKPEGTENSGAGTASFALLDNPPSNLRDMVARLRILTMLSDAQVQMLGVGSAEQSEAASLLAWLGNAPGSAARAANPENWMGILRPTVVEPAVSAGETTVENKPVFRIRASGMESLLNNPFDTEMSRLGYEDEREEEYNAAIIGTLIHKVAEEMGRRHWYGSSCDDKVDKLKREEICEETAGLMEKLLEGSRAENWMFINFERRLNYLLKRMNEFLYDHQVPSLFECGYRMTIPDSNNLGQISYTARIDRVLFTESGIVLADYKTGSLGNYTKPKVANNLQLLLYQKAFNEGRPIGGAPQGLVADAAWIVGLRGDKTTVIAQGSLADELTVVKIAKPFTAQHRLLLQDSQTWIEKKRRGETDFGHGDPEGTTLAEFLQDRVNLAVAALAGRQLVQRQESGSFFKANTLPVEVEYYA</sequence>
<keyword evidence="3 7" id="KW-0067">ATP-binding</keyword>
<dbReference type="InterPro" id="IPR038726">
    <property type="entry name" value="PDDEXK_AddAB-type"/>
</dbReference>
<dbReference type="SUPFAM" id="SSF52540">
    <property type="entry name" value="P-loop containing nucleoside triphosphate hydrolases"/>
    <property type="match status" value="2"/>
</dbReference>
<dbReference type="InterPro" id="IPR027417">
    <property type="entry name" value="P-loop_NTPase"/>
</dbReference>
<evidence type="ECO:0000313" key="8">
    <source>
        <dbReference type="Proteomes" id="UP000255284"/>
    </source>
</evidence>
<reference evidence="7 8" key="1">
    <citation type="submission" date="2018-06" db="EMBL/GenBank/DDBJ databases">
        <authorList>
            <consortium name="Pathogen Informatics"/>
            <person name="Doyle S."/>
        </authorList>
    </citation>
    <scope>NUCLEOTIDE SEQUENCE [LARGE SCALE GENOMIC DNA]</scope>
    <source>
        <strain evidence="7 8">NCTC11819</strain>
    </source>
</reference>
<keyword evidence="3 7" id="KW-0547">Nucleotide-binding</keyword>
<keyword evidence="4" id="KW-0269">Exonuclease</keyword>
<dbReference type="InterPro" id="IPR011604">
    <property type="entry name" value="PDDEXK-like_dom_sf"/>
</dbReference>
<accession>A0A8G2M6A8</accession>
<dbReference type="InterPro" id="IPR011335">
    <property type="entry name" value="Restrct_endonuc-II-like"/>
</dbReference>
<dbReference type="SUPFAM" id="SSF52980">
    <property type="entry name" value="Restriction endonuclease-like"/>
    <property type="match status" value="1"/>
</dbReference>
<dbReference type="Proteomes" id="UP000255284">
    <property type="component" value="Unassembled WGS sequence"/>
</dbReference>
<dbReference type="EMBL" id="UGGQ01000006">
    <property type="protein sequence ID" value="STO15667.1"/>
    <property type="molecule type" value="Genomic_DNA"/>
</dbReference>
<dbReference type="GO" id="GO:0004386">
    <property type="term" value="F:helicase activity"/>
    <property type="evidence" value="ECO:0007669"/>
    <property type="project" value="UniProtKB-KW"/>
</dbReference>
<comment type="caution">
    <text evidence="7">The sequence shown here is derived from an EMBL/GenBank/DDBJ whole genome shotgun (WGS) entry which is preliminary data.</text>
</comment>
<dbReference type="Gene3D" id="3.40.50.300">
    <property type="entry name" value="P-loop containing nucleotide triphosphate hydrolases"/>
    <property type="match status" value="2"/>
</dbReference>
<evidence type="ECO:0000256" key="2">
    <source>
        <dbReference type="ARBA" id="ARBA00022763"/>
    </source>
</evidence>